<sequence>MIELESELVRVYSGVGHEIPPHPGHEWTRFVCISDTHSRIYSVPAGDVLLHAGDLSSWGQLNQLQPTVEWLKSLGHPVKIMIAGNHDLCLDKEWGVPIFGLDPDIQRARDYVYGQATKDAGLHYLEHEAFQFTSSGEVWSVYGSPAAPVYVQGAFQYRTDEEAQAIYQKIPFHTDILVTHTPPFMTLDRTRRSQHPGCQVLASTLPRLHHCRLHVFGHIHEAHGAQIDVDTATGIYKVSVNAAVASKGNPIVVDLKRPRDHTGQSCM</sequence>
<evidence type="ECO:0000313" key="2">
    <source>
        <dbReference type="Proteomes" id="UP000790377"/>
    </source>
</evidence>
<evidence type="ECO:0000313" key="1">
    <source>
        <dbReference type="EMBL" id="KAH7910166.1"/>
    </source>
</evidence>
<name>A0ACB8AAC9_9AGAM</name>
<keyword evidence="2" id="KW-1185">Reference proteome</keyword>
<dbReference type="Proteomes" id="UP000790377">
    <property type="component" value="Unassembled WGS sequence"/>
</dbReference>
<reference evidence="1" key="1">
    <citation type="journal article" date="2021" name="New Phytol.">
        <title>Evolutionary innovations through gain and loss of genes in the ectomycorrhizal Boletales.</title>
        <authorList>
            <person name="Wu G."/>
            <person name="Miyauchi S."/>
            <person name="Morin E."/>
            <person name="Kuo A."/>
            <person name="Drula E."/>
            <person name="Varga T."/>
            <person name="Kohler A."/>
            <person name="Feng B."/>
            <person name="Cao Y."/>
            <person name="Lipzen A."/>
            <person name="Daum C."/>
            <person name="Hundley H."/>
            <person name="Pangilinan J."/>
            <person name="Johnson J."/>
            <person name="Barry K."/>
            <person name="LaButti K."/>
            <person name="Ng V."/>
            <person name="Ahrendt S."/>
            <person name="Min B."/>
            <person name="Choi I.G."/>
            <person name="Park H."/>
            <person name="Plett J.M."/>
            <person name="Magnuson J."/>
            <person name="Spatafora J.W."/>
            <person name="Nagy L.G."/>
            <person name="Henrissat B."/>
            <person name="Grigoriev I.V."/>
            <person name="Yang Z.L."/>
            <person name="Xu J."/>
            <person name="Martin F.M."/>
        </authorList>
    </citation>
    <scope>NUCLEOTIDE SEQUENCE</scope>
    <source>
        <strain evidence="1">ATCC 28755</strain>
    </source>
</reference>
<comment type="caution">
    <text evidence="1">The sequence shown here is derived from an EMBL/GenBank/DDBJ whole genome shotgun (WGS) entry which is preliminary data.</text>
</comment>
<gene>
    <name evidence="1" type="ORF">BJ138DRAFT_1009399</name>
</gene>
<protein>
    <submittedName>
        <fullName evidence="1">Metallo-dependent phosphatase</fullName>
    </submittedName>
</protein>
<accession>A0ACB8AAC9</accession>
<organism evidence="1 2">
    <name type="scientific">Hygrophoropsis aurantiaca</name>
    <dbReference type="NCBI Taxonomy" id="72124"/>
    <lineage>
        <taxon>Eukaryota</taxon>
        <taxon>Fungi</taxon>
        <taxon>Dikarya</taxon>
        <taxon>Basidiomycota</taxon>
        <taxon>Agaricomycotina</taxon>
        <taxon>Agaricomycetes</taxon>
        <taxon>Agaricomycetidae</taxon>
        <taxon>Boletales</taxon>
        <taxon>Coniophorineae</taxon>
        <taxon>Hygrophoropsidaceae</taxon>
        <taxon>Hygrophoropsis</taxon>
    </lineage>
</organism>
<dbReference type="EMBL" id="MU267724">
    <property type="protein sequence ID" value="KAH7910166.1"/>
    <property type="molecule type" value="Genomic_DNA"/>
</dbReference>
<proteinExistence type="predicted"/>